<name>A0A6C0LKX4_9ZZZZ</name>
<dbReference type="PROSITE" id="PS50011">
    <property type="entry name" value="PROTEIN_KINASE_DOM"/>
    <property type="match status" value="1"/>
</dbReference>
<dbReference type="GO" id="GO:0005524">
    <property type="term" value="F:ATP binding"/>
    <property type="evidence" value="ECO:0007669"/>
    <property type="project" value="InterPro"/>
</dbReference>
<evidence type="ECO:0000313" key="2">
    <source>
        <dbReference type="EMBL" id="QHU30351.1"/>
    </source>
</evidence>
<evidence type="ECO:0000259" key="1">
    <source>
        <dbReference type="PROSITE" id="PS50011"/>
    </source>
</evidence>
<dbReference type="PANTHER" id="PTHR44167:SF18">
    <property type="entry name" value="PROTEIN KINASE DOMAIN-CONTAINING PROTEIN"/>
    <property type="match status" value="1"/>
</dbReference>
<dbReference type="GO" id="GO:0005737">
    <property type="term" value="C:cytoplasm"/>
    <property type="evidence" value="ECO:0007669"/>
    <property type="project" value="TreeGrafter"/>
</dbReference>
<dbReference type="SMART" id="SM00220">
    <property type="entry name" value="S_TKc"/>
    <property type="match status" value="1"/>
</dbReference>
<dbReference type="InterPro" id="IPR011009">
    <property type="entry name" value="Kinase-like_dom_sf"/>
</dbReference>
<dbReference type="PANTHER" id="PTHR44167">
    <property type="entry name" value="OVARIAN-SPECIFIC SERINE/THREONINE-PROTEIN KINASE LOK-RELATED"/>
    <property type="match status" value="1"/>
</dbReference>
<dbReference type="GO" id="GO:0004674">
    <property type="term" value="F:protein serine/threonine kinase activity"/>
    <property type="evidence" value="ECO:0007669"/>
    <property type="project" value="TreeGrafter"/>
</dbReference>
<dbReference type="EMBL" id="MN740505">
    <property type="protein sequence ID" value="QHU30351.1"/>
    <property type="molecule type" value="Genomic_DNA"/>
</dbReference>
<protein>
    <recommendedName>
        <fullName evidence="1">Protein kinase domain-containing protein</fullName>
    </recommendedName>
</protein>
<organism evidence="2">
    <name type="scientific">viral metagenome</name>
    <dbReference type="NCBI Taxonomy" id="1070528"/>
    <lineage>
        <taxon>unclassified sequences</taxon>
        <taxon>metagenomes</taxon>
        <taxon>organismal metagenomes</taxon>
    </lineage>
</organism>
<dbReference type="InterPro" id="IPR008271">
    <property type="entry name" value="Ser/Thr_kinase_AS"/>
</dbReference>
<dbReference type="InterPro" id="IPR000719">
    <property type="entry name" value="Prot_kinase_dom"/>
</dbReference>
<accession>A0A6C0LKX4</accession>
<proteinExistence type="predicted"/>
<dbReference type="Pfam" id="PF00069">
    <property type="entry name" value="Pkinase"/>
    <property type="match status" value="1"/>
</dbReference>
<reference evidence="2" key="1">
    <citation type="journal article" date="2020" name="Nature">
        <title>Giant virus diversity and host interactions through global metagenomics.</title>
        <authorList>
            <person name="Schulz F."/>
            <person name="Roux S."/>
            <person name="Paez-Espino D."/>
            <person name="Jungbluth S."/>
            <person name="Walsh D.A."/>
            <person name="Denef V.J."/>
            <person name="McMahon K.D."/>
            <person name="Konstantinidis K.T."/>
            <person name="Eloe-Fadrosh E.A."/>
            <person name="Kyrpides N.C."/>
            <person name="Woyke T."/>
        </authorList>
    </citation>
    <scope>NUCLEOTIDE SEQUENCE</scope>
    <source>
        <strain evidence="2">GVMAG-M-3300027833-11</strain>
    </source>
</reference>
<dbReference type="PROSITE" id="PS00108">
    <property type="entry name" value="PROTEIN_KINASE_ST"/>
    <property type="match status" value="1"/>
</dbReference>
<dbReference type="AlphaFoldDB" id="A0A6C0LKX4"/>
<feature type="domain" description="Protein kinase" evidence="1">
    <location>
        <begin position="1"/>
        <end position="331"/>
    </location>
</feature>
<sequence length="371" mass="42997">MSKLLSQGGFGCVFYPGINCDGSSSNDPSIATKVQKRDFNSQNESEIGDIISKITGYDMFFIPVIDECSVNIRQSNNQSLQKCEVIEDLENEYVAMDMPFIKQIEFPEMLKTLSSKNMILTIVESYRYLLMALDKLANAKIIHFDLKLENIMFKKETTNPRIIDFGISIPLDKLNDDNMNNYFYIYAPDYYVWCPQICVIAFLLNETDKDLTSDDVEEIAELHTEGNRALDAFSSEFKDNFKELLLMELREYVGVKREKVIKTMMDSHETWDNYSLSVMFLRIITLLFPNDDHKNKFVILFSQILLMNIHPNPNRRLSIKETQNKFNDIFMMDGDVSGYLNLAKTFELSKINTTKRIQEDINHLVLPKTKS</sequence>
<dbReference type="GO" id="GO:0005634">
    <property type="term" value="C:nucleus"/>
    <property type="evidence" value="ECO:0007669"/>
    <property type="project" value="TreeGrafter"/>
</dbReference>
<dbReference type="SUPFAM" id="SSF56112">
    <property type="entry name" value="Protein kinase-like (PK-like)"/>
    <property type="match status" value="1"/>
</dbReference>
<dbReference type="GO" id="GO:0044773">
    <property type="term" value="P:mitotic DNA damage checkpoint signaling"/>
    <property type="evidence" value="ECO:0007669"/>
    <property type="project" value="TreeGrafter"/>
</dbReference>
<dbReference type="Gene3D" id="1.10.510.10">
    <property type="entry name" value="Transferase(Phosphotransferase) domain 1"/>
    <property type="match status" value="1"/>
</dbReference>